<dbReference type="Pfam" id="PF04248">
    <property type="entry name" value="NTP_transf_9"/>
    <property type="match status" value="1"/>
</dbReference>
<protein>
    <submittedName>
        <fullName evidence="2">DUF427 domain-containing protein</fullName>
    </submittedName>
</protein>
<organism evidence="2 3">
    <name type="scientific">Gracilimonas sediminicola</name>
    <dbReference type="NCBI Taxonomy" id="2952158"/>
    <lineage>
        <taxon>Bacteria</taxon>
        <taxon>Pseudomonadati</taxon>
        <taxon>Balneolota</taxon>
        <taxon>Balneolia</taxon>
        <taxon>Balneolales</taxon>
        <taxon>Balneolaceae</taxon>
        <taxon>Gracilimonas</taxon>
    </lineage>
</organism>
<dbReference type="RefSeq" id="WP_255131605.1">
    <property type="nucleotide sequence ID" value="NZ_JANDBC010000001.1"/>
</dbReference>
<sequence length="184" mass="21085">MTDLPSWAKSGQSQWKYYGQKRPEFAHKPKEGQESVWDYPRPPKVDPDSREVLIIFANKIIARSTRAIRILETASPPTFYIPPSDLNSKYLVKAKGESKCEWKGEAIYWDVVVEDEKAIRAAWSYPKPFADFTKIKSHLAFYPSKVHCYVDGEHVKPQPGGFYGGWITREIVGPVKGESEETYL</sequence>
<dbReference type="Proteomes" id="UP001139125">
    <property type="component" value="Unassembled WGS sequence"/>
</dbReference>
<evidence type="ECO:0000313" key="3">
    <source>
        <dbReference type="Proteomes" id="UP001139125"/>
    </source>
</evidence>
<dbReference type="InterPro" id="IPR007361">
    <property type="entry name" value="DUF427"/>
</dbReference>
<name>A0A9X2L0M1_9BACT</name>
<reference evidence="2" key="1">
    <citation type="submission" date="2022-06" db="EMBL/GenBank/DDBJ databases">
        <title>Gracilimonas sp. CAU 1638 isolated from sea sediment.</title>
        <authorList>
            <person name="Kim W."/>
        </authorList>
    </citation>
    <scope>NUCLEOTIDE SEQUENCE</scope>
    <source>
        <strain evidence="2">CAU 1638</strain>
    </source>
</reference>
<evidence type="ECO:0000259" key="1">
    <source>
        <dbReference type="Pfam" id="PF04248"/>
    </source>
</evidence>
<evidence type="ECO:0000313" key="2">
    <source>
        <dbReference type="EMBL" id="MCP9289972.1"/>
    </source>
</evidence>
<feature type="domain" description="DUF427" evidence="1">
    <location>
        <begin position="54"/>
        <end position="143"/>
    </location>
</feature>
<dbReference type="InterPro" id="IPR038694">
    <property type="entry name" value="DUF427_sf"/>
</dbReference>
<proteinExistence type="predicted"/>
<dbReference type="EMBL" id="JANDBC010000001">
    <property type="protein sequence ID" value="MCP9289972.1"/>
    <property type="molecule type" value="Genomic_DNA"/>
</dbReference>
<dbReference type="AlphaFoldDB" id="A0A9X2L0M1"/>
<keyword evidence="3" id="KW-1185">Reference proteome</keyword>
<accession>A0A9X2L0M1</accession>
<dbReference type="Gene3D" id="2.170.150.40">
    <property type="entry name" value="Domain of unknown function (DUF427)"/>
    <property type="match status" value="1"/>
</dbReference>
<gene>
    <name evidence="2" type="ORF">NM125_00100</name>
</gene>
<dbReference type="PANTHER" id="PTHR43058">
    <property type="entry name" value="SLR0655 PROTEIN"/>
    <property type="match status" value="1"/>
</dbReference>
<comment type="caution">
    <text evidence="2">The sequence shown here is derived from an EMBL/GenBank/DDBJ whole genome shotgun (WGS) entry which is preliminary data.</text>
</comment>
<dbReference type="PANTHER" id="PTHR43058:SF1">
    <property type="entry name" value="DUF427 DOMAIN-CONTAINING PROTEIN"/>
    <property type="match status" value="1"/>
</dbReference>